<dbReference type="KEGG" id="gom:D7316_03814"/>
<keyword evidence="1" id="KW-0472">Membrane</keyword>
<keyword evidence="3" id="KW-1185">Reference proteome</keyword>
<feature type="transmembrane region" description="Helical" evidence="1">
    <location>
        <begin position="100"/>
        <end position="121"/>
    </location>
</feature>
<keyword evidence="1" id="KW-1133">Transmembrane helix</keyword>
<evidence type="ECO:0000256" key="1">
    <source>
        <dbReference type="SAM" id="Phobius"/>
    </source>
</evidence>
<dbReference type="AlphaFoldDB" id="A0A3G8JQF1"/>
<reference evidence="2 3" key="1">
    <citation type="submission" date="2018-11" db="EMBL/GenBank/DDBJ databases">
        <title>Gordonia insulae sp. nov., isolated from an island soil.</title>
        <authorList>
            <person name="Kim Y.S."/>
            <person name="Kim S.B."/>
        </authorList>
    </citation>
    <scope>NUCLEOTIDE SEQUENCE [LARGE SCALE GENOMIC DNA]</scope>
    <source>
        <strain evidence="2 3">MMS17-SY073</strain>
    </source>
</reference>
<proteinExistence type="predicted"/>
<dbReference type="Proteomes" id="UP000271469">
    <property type="component" value="Chromosome"/>
</dbReference>
<feature type="transmembrane region" description="Helical" evidence="1">
    <location>
        <begin position="65"/>
        <end position="88"/>
    </location>
</feature>
<protein>
    <submittedName>
        <fullName evidence="2">Uncharacterized protein</fullName>
    </submittedName>
</protein>
<gene>
    <name evidence="2" type="ORF">D7316_03814</name>
</gene>
<feature type="transmembrane region" description="Helical" evidence="1">
    <location>
        <begin position="20"/>
        <end position="45"/>
    </location>
</feature>
<organism evidence="2 3">
    <name type="scientific">Gordonia insulae</name>
    <dbReference type="NCBI Taxonomy" id="2420509"/>
    <lineage>
        <taxon>Bacteria</taxon>
        <taxon>Bacillati</taxon>
        <taxon>Actinomycetota</taxon>
        <taxon>Actinomycetes</taxon>
        <taxon>Mycobacteriales</taxon>
        <taxon>Gordoniaceae</taxon>
        <taxon>Gordonia</taxon>
    </lineage>
</organism>
<evidence type="ECO:0000313" key="2">
    <source>
        <dbReference type="EMBL" id="AZG47206.1"/>
    </source>
</evidence>
<evidence type="ECO:0000313" key="3">
    <source>
        <dbReference type="Proteomes" id="UP000271469"/>
    </source>
</evidence>
<dbReference type="EMBL" id="CP033972">
    <property type="protein sequence ID" value="AZG47206.1"/>
    <property type="molecule type" value="Genomic_DNA"/>
</dbReference>
<keyword evidence="1" id="KW-0812">Transmembrane</keyword>
<name>A0A3G8JQF1_9ACTN</name>
<accession>A0A3G8JQF1</accession>
<sequence>MVTMSSGNGRRRVAPDVWPWLFAVTSPFVAGVVVLATLATLKGGGDFCDPSYSSVDERHADAARWQWTLTCTGVVMIGLGTLVAAQAIRRRRAIERLRILRLFAAVVVSLIAIAGFVYLIVVGDPQTDCGI</sequence>